<keyword evidence="2" id="KW-1185">Reference proteome</keyword>
<dbReference type="EMBL" id="JAGMWT010000009">
    <property type="protein sequence ID" value="KAH7122535.1"/>
    <property type="molecule type" value="Genomic_DNA"/>
</dbReference>
<organism evidence="1 2">
    <name type="scientific">Dendryphion nanum</name>
    <dbReference type="NCBI Taxonomy" id="256645"/>
    <lineage>
        <taxon>Eukaryota</taxon>
        <taxon>Fungi</taxon>
        <taxon>Dikarya</taxon>
        <taxon>Ascomycota</taxon>
        <taxon>Pezizomycotina</taxon>
        <taxon>Dothideomycetes</taxon>
        <taxon>Pleosporomycetidae</taxon>
        <taxon>Pleosporales</taxon>
        <taxon>Torulaceae</taxon>
        <taxon>Dendryphion</taxon>
    </lineage>
</organism>
<evidence type="ECO:0000313" key="1">
    <source>
        <dbReference type="EMBL" id="KAH7122535.1"/>
    </source>
</evidence>
<dbReference type="Proteomes" id="UP000700596">
    <property type="component" value="Unassembled WGS sequence"/>
</dbReference>
<gene>
    <name evidence="1" type="ORF">B0J11DRAFT_507514</name>
</gene>
<sequence length="208" mass="22635">MASGFWLHDREDRSVYPRGINGSASGRPIETAAAAGGVEWGRVVATQYLLANHAPSRSGGWSAERMIDRAASSSFPPPKAGWWWHMATRLDEMLLLFGVGRRVYVGARKTEHNSKRDRGISSTTTAVPCLSSQDKMMQNIGTLVDAGTDDAEERRTLELMDHYIGEETGSTRANGALGLRTTQTHTGKEWGVPTAHVSVPLFPVSKGL</sequence>
<protein>
    <submittedName>
        <fullName evidence="1">Uncharacterized protein</fullName>
    </submittedName>
</protein>
<accession>A0A9P9DKT8</accession>
<reference evidence="1" key="1">
    <citation type="journal article" date="2021" name="Nat. Commun.">
        <title>Genetic determinants of endophytism in the Arabidopsis root mycobiome.</title>
        <authorList>
            <person name="Mesny F."/>
            <person name="Miyauchi S."/>
            <person name="Thiergart T."/>
            <person name="Pickel B."/>
            <person name="Atanasova L."/>
            <person name="Karlsson M."/>
            <person name="Huettel B."/>
            <person name="Barry K.W."/>
            <person name="Haridas S."/>
            <person name="Chen C."/>
            <person name="Bauer D."/>
            <person name="Andreopoulos W."/>
            <person name="Pangilinan J."/>
            <person name="LaButti K."/>
            <person name="Riley R."/>
            <person name="Lipzen A."/>
            <person name="Clum A."/>
            <person name="Drula E."/>
            <person name="Henrissat B."/>
            <person name="Kohler A."/>
            <person name="Grigoriev I.V."/>
            <person name="Martin F.M."/>
            <person name="Hacquard S."/>
        </authorList>
    </citation>
    <scope>NUCLEOTIDE SEQUENCE</scope>
    <source>
        <strain evidence="1">MPI-CAGE-CH-0243</strain>
    </source>
</reference>
<comment type="caution">
    <text evidence="1">The sequence shown here is derived from an EMBL/GenBank/DDBJ whole genome shotgun (WGS) entry which is preliminary data.</text>
</comment>
<proteinExistence type="predicted"/>
<name>A0A9P9DKT8_9PLEO</name>
<dbReference type="AlphaFoldDB" id="A0A9P9DKT8"/>
<evidence type="ECO:0000313" key="2">
    <source>
        <dbReference type="Proteomes" id="UP000700596"/>
    </source>
</evidence>